<accession>A0A133XTZ6</accession>
<dbReference type="EMBL" id="LSCR01000015">
    <property type="protein sequence ID" value="KXB34398.1"/>
    <property type="molecule type" value="Genomic_DNA"/>
</dbReference>
<name>A0A133XTZ6_9ACTN</name>
<proteinExistence type="predicted"/>
<protein>
    <submittedName>
        <fullName evidence="1">Uncharacterized protein</fullName>
    </submittedName>
</protein>
<dbReference type="AlphaFoldDB" id="A0A133XTZ6"/>
<sequence length="40" mass="4591">MQQVIIQQVAYARCHTAGCLRQPAPVTQQHKPVFNFRLLV</sequence>
<dbReference type="PATRIC" id="fig|1393034.3.peg.807"/>
<gene>
    <name evidence="1" type="ORF">HMPREF3192_00837</name>
</gene>
<dbReference type="Proteomes" id="UP000070675">
    <property type="component" value="Unassembled WGS sequence"/>
</dbReference>
<reference evidence="2" key="1">
    <citation type="submission" date="2016-01" db="EMBL/GenBank/DDBJ databases">
        <authorList>
            <person name="Mitreva M."/>
            <person name="Pepin K.H."/>
            <person name="Mihindukulasuriya K.A."/>
            <person name="Fulton R."/>
            <person name="Fronick C."/>
            <person name="O'Laughlin M."/>
            <person name="Miner T."/>
            <person name="Herter B."/>
            <person name="Rosa B.A."/>
            <person name="Cordes M."/>
            <person name="Tomlinson C."/>
            <person name="Wollam A."/>
            <person name="Palsikar V.B."/>
            <person name="Mardis E.R."/>
            <person name="Wilson R.K."/>
        </authorList>
    </citation>
    <scope>NUCLEOTIDE SEQUENCE [LARGE SCALE GENOMIC DNA]</scope>
    <source>
        <strain evidence="2">DNF00019</strain>
    </source>
</reference>
<organism evidence="1 2">
    <name type="scientific">Atopobium deltae</name>
    <dbReference type="NCBI Taxonomy" id="1393034"/>
    <lineage>
        <taxon>Bacteria</taxon>
        <taxon>Bacillati</taxon>
        <taxon>Actinomycetota</taxon>
        <taxon>Coriobacteriia</taxon>
        <taxon>Coriobacteriales</taxon>
        <taxon>Atopobiaceae</taxon>
        <taxon>Atopobium</taxon>
    </lineage>
</organism>
<comment type="caution">
    <text evidence="1">The sequence shown here is derived from an EMBL/GenBank/DDBJ whole genome shotgun (WGS) entry which is preliminary data.</text>
</comment>
<evidence type="ECO:0000313" key="2">
    <source>
        <dbReference type="Proteomes" id="UP000070675"/>
    </source>
</evidence>
<keyword evidence="2" id="KW-1185">Reference proteome</keyword>
<evidence type="ECO:0000313" key="1">
    <source>
        <dbReference type="EMBL" id="KXB34398.1"/>
    </source>
</evidence>